<feature type="compositionally biased region" description="Acidic residues" evidence="1">
    <location>
        <begin position="1"/>
        <end position="10"/>
    </location>
</feature>
<proteinExistence type="predicted"/>
<keyword evidence="5" id="KW-1185">Reference proteome</keyword>
<comment type="caution">
    <text evidence="3">The sequence shown here is derived from an EMBL/GenBank/DDBJ whole genome shotgun (WGS) entry which is preliminary data.</text>
</comment>
<dbReference type="SUPFAM" id="SSF64288">
    <property type="entry name" value="Chorismate lyase-like"/>
    <property type="match status" value="1"/>
</dbReference>
<organism evidence="3 5">
    <name type="scientific">Saccharopolyspora gregorii</name>
    <dbReference type="NCBI Taxonomy" id="33914"/>
    <lineage>
        <taxon>Bacteria</taxon>
        <taxon>Bacillati</taxon>
        <taxon>Actinomycetota</taxon>
        <taxon>Actinomycetes</taxon>
        <taxon>Pseudonocardiales</taxon>
        <taxon>Pseudonocardiaceae</taxon>
        <taxon>Saccharopolyspora</taxon>
    </lineage>
</organism>
<dbReference type="Proteomes" id="UP001500483">
    <property type="component" value="Unassembled WGS sequence"/>
</dbReference>
<evidence type="ECO:0000313" key="4">
    <source>
        <dbReference type="EMBL" id="GAA3366182.1"/>
    </source>
</evidence>
<dbReference type="InterPro" id="IPR011663">
    <property type="entry name" value="UTRA"/>
</dbReference>
<accession>A0ABP6RL60</accession>
<dbReference type="SMART" id="SM00866">
    <property type="entry name" value="UTRA"/>
    <property type="match status" value="1"/>
</dbReference>
<feature type="domain" description="UbiC transcription regulator-associated" evidence="2">
    <location>
        <begin position="46"/>
        <end position="183"/>
    </location>
</feature>
<feature type="region of interest" description="Disordered" evidence="1">
    <location>
        <begin position="1"/>
        <end position="22"/>
    </location>
</feature>
<evidence type="ECO:0000256" key="1">
    <source>
        <dbReference type="SAM" id="MobiDB-lite"/>
    </source>
</evidence>
<evidence type="ECO:0000259" key="2">
    <source>
        <dbReference type="SMART" id="SM00866"/>
    </source>
</evidence>
<sequence length="191" mass="20666">MSAAEHDDEGGAATGPPRVARLDARERLSRARRERNEGAFLAEAAAQGFVPDSSTQVWFEPAADLAEPFGIHAGDEICVRDRVLRADGHPVLLAVSRFPRSITAGTALERPDTGPGGAPARLDELGHGATRYEEVVTAAMATELERRALETERAPLLHVRRTTWSGDRVVELTDVKMPAGAAELRYSWDAC</sequence>
<reference evidence="3" key="3">
    <citation type="submission" date="2023-12" db="EMBL/GenBank/DDBJ databases">
        <authorList>
            <person name="Sun Q."/>
            <person name="Inoue M."/>
        </authorList>
    </citation>
    <scope>NUCLEOTIDE SEQUENCE</scope>
    <source>
        <strain evidence="3">JCM 9687</strain>
    </source>
</reference>
<evidence type="ECO:0000313" key="5">
    <source>
        <dbReference type="Proteomes" id="UP001500483"/>
    </source>
</evidence>
<dbReference type="Pfam" id="PF07702">
    <property type="entry name" value="UTRA"/>
    <property type="match status" value="1"/>
</dbReference>
<protein>
    <recommendedName>
        <fullName evidence="2">UbiC transcription regulator-associated domain-containing protein</fullName>
    </recommendedName>
</protein>
<dbReference type="PANTHER" id="PTHR44846">
    <property type="entry name" value="MANNOSYL-D-GLYCERATE TRANSPORT/METABOLISM SYSTEM REPRESSOR MNGR-RELATED"/>
    <property type="match status" value="1"/>
</dbReference>
<reference evidence="5" key="2">
    <citation type="journal article" date="2019" name="Int. J. Syst. Evol. Microbiol.">
        <title>The Global Catalogue of Microorganisms (GCM) 10K type strain sequencing project: providing services to taxonomists for standard genome sequencing and annotation.</title>
        <authorList>
            <consortium name="The Broad Institute Genomics Platform"/>
            <consortium name="The Broad Institute Genome Sequencing Center for Infectious Disease"/>
            <person name="Wu L."/>
            <person name="Ma J."/>
        </authorList>
    </citation>
    <scope>NUCLEOTIDE SEQUENCE [LARGE SCALE GENOMIC DNA]</scope>
    <source>
        <strain evidence="5">JCM 9687</strain>
    </source>
</reference>
<dbReference type="RefSeq" id="WP_258342737.1">
    <property type="nucleotide sequence ID" value="NZ_BAAAYK010000037.1"/>
</dbReference>
<dbReference type="InterPro" id="IPR050679">
    <property type="entry name" value="Bact_HTH_transcr_reg"/>
</dbReference>
<evidence type="ECO:0000313" key="3">
    <source>
        <dbReference type="EMBL" id="GAA3354556.1"/>
    </source>
</evidence>
<reference evidence="3" key="1">
    <citation type="journal article" date="2014" name="Int. J. Syst. Evol. Microbiol.">
        <title>Complete genome of a new Firmicutes species belonging to the dominant human colonic microbiota ('Ruminococcus bicirculans') reveals two chromosomes and a selective capacity to utilize plant glucans.</title>
        <authorList>
            <consortium name="NISC Comparative Sequencing Program"/>
            <person name="Wegmann U."/>
            <person name="Louis P."/>
            <person name="Goesmann A."/>
            <person name="Henrissat B."/>
            <person name="Duncan S.H."/>
            <person name="Flint H.J."/>
        </authorList>
    </citation>
    <scope>NUCLEOTIDE SEQUENCE</scope>
    <source>
        <strain evidence="3">JCM 9687</strain>
    </source>
</reference>
<name>A0ABP6RL60_9PSEU</name>
<dbReference type="Gene3D" id="3.40.1410.10">
    <property type="entry name" value="Chorismate lyase-like"/>
    <property type="match status" value="1"/>
</dbReference>
<dbReference type="PANTHER" id="PTHR44846:SF17">
    <property type="entry name" value="GNTR-FAMILY TRANSCRIPTIONAL REGULATOR"/>
    <property type="match status" value="1"/>
</dbReference>
<dbReference type="EMBL" id="BAAAYK010000037">
    <property type="protein sequence ID" value="GAA3354556.1"/>
    <property type="molecule type" value="Genomic_DNA"/>
</dbReference>
<dbReference type="EMBL" id="BAAAYK010000038">
    <property type="protein sequence ID" value="GAA3366182.1"/>
    <property type="molecule type" value="Genomic_DNA"/>
</dbReference>
<dbReference type="InterPro" id="IPR028978">
    <property type="entry name" value="Chorismate_lyase_/UTRA_dom_sf"/>
</dbReference>
<gene>
    <name evidence="3" type="ORF">GCM10020366_11620</name>
    <name evidence="4" type="ORF">GCM10020366_69040</name>
</gene>